<sequence>MKMKRAGPSLISVLNPETGISLMKMEHSTAPYEIQEKVSRQKLSIRIMWSHYEEEEEEKGEETNKILHTTTTTTYTEKMREEKHEKRRQQYWPPSTGTK</sequence>
<feature type="region of interest" description="Disordered" evidence="1">
    <location>
        <begin position="56"/>
        <end position="99"/>
    </location>
</feature>
<name>A0A8D8RFG0_9HEMI</name>
<reference evidence="2" key="1">
    <citation type="submission" date="2021-05" db="EMBL/GenBank/DDBJ databases">
        <authorList>
            <person name="Alioto T."/>
            <person name="Alioto T."/>
            <person name="Gomez Garrido J."/>
        </authorList>
    </citation>
    <scope>NUCLEOTIDE SEQUENCE</scope>
</reference>
<protein>
    <submittedName>
        <fullName evidence="2">Uncharacterized protein</fullName>
    </submittedName>
</protein>
<accession>A0A8D8RFG0</accession>
<evidence type="ECO:0000313" key="2">
    <source>
        <dbReference type="EMBL" id="CAG6649686.1"/>
    </source>
</evidence>
<evidence type="ECO:0000256" key="1">
    <source>
        <dbReference type="SAM" id="MobiDB-lite"/>
    </source>
</evidence>
<dbReference type="EMBL" id="HBUF01159193">
    <property type="protein sequence ID" value="CAG6649686.1"/>
    <property type="molecule type" value="Transcribed_RNA"/>
</dbReference>
<organism evidence="2">
    <name type="scientific">Cacopsylla melanoneura</name>
    <dbReference type="NCBI Taxonomy" id="428564"/>
    <lineage>
        <taxon>Eukaryota</taxon>
        <taxon>Metazoa</taxon>
        <taxon>Ecdysozoa</taxon>
        <taxon>Arthropoda</taxon>
        <taxon>Hexapoda</taxon>
        <taxon>Insecta</taxon>
        <taxon>Pterygota</taxon>
        <taxon>Neoptera</taxon>
        <taxon>Paraneoptera</taxon>
        <taxon>Hemiptera</taxon>
        <taxon>Sternorrhyncha</taxon>
        <taxon>Psylloidea</taxon>
        <taxon>Psyllidae</taxon>
        <taxon>Psyllinae</taxon>
        <taxon>Cacopsylla</taxon>
    </lineage>
</organism>
<dbReference type="AlphaFoldDB" id="A0A8D8RFG0"/>
<proteinExistence type="predicted"/>